<gene>
    <name evidence="5" type="primary">LOC101876857</name>
</gene>
<dbReference type="InterPro" id="IPR007110">
    <property type="entry name" value="Ig-like_dom"/>
</dbReference>
<dbReference type="PROSITE" id="PS50835">
    <property type="entry name" value="IG_LIKE"/>
    <property type="match status" value="1"/>
</dbReference>
<keyword evidence="3" id="KW-1133">Transmembrane helix</keyword>
<dbReference type="OrthoDB" id="8935021at2759"/>
<evidence type="ECO:0000256" key="3">
    <source>
        <dbReference type="ARBA" id="ARBA00022989"/>
    </source>
</evidence>
<protein>
    <submittedName>
        <fullName evidence="5">Uncharacterized protein</fullName>
    </submittedName>
</protein>
<comment type="subcellular location">
    <subcellularLocation>
        <location evidence="1">Membrane</location>
        <topology evidence="1">Single-pass type I membrane protein</topology>
    </subcellularLocation>
</comment>
<dbReference type="Gene3D" id="2.60.40.10">
    <property type="entry name" value="Immunoglobulins"/>
    <property type="match status" value="1"/>
</dbReference>
<sequence length="298" mass="31778">MKPEGVPAVPSAVTAQERPRGLFSPVTSDASTAPAAYWWRGRHPVAPRGPIAMGAEAVLVAAVWLWVALGAAGTDEPQVLSEVLFCQPDEPSLELAVTLGTDQLFWFNFSGSSWIQLSPELPPEPPELEPPELVLKDAEFCQRLLVFLTNITSGQLAQARGIPVAKLFPSQPLALGKPNTLVCLVENISPPAVNITWRADDVPVTNGITHSGYTATDGVTFTRFSYLRVTPSAGTTYSCTVTSPGLNSSTIAYWVAQETEDTETLWMALCGAAMALGTALALMGIAMLVAAWRSRRGG</sequence>
<evidence type="ECO:0000313" key="6">
    <source>
        <dbReference type="Proteomes" id="UP000694405"/>
    </source>
</evidence>
<proteinExistence type="predicted"/>
<dbReference type="PANTHER" id="PTHR19944:SF50">
    <property type="entry name" value="HLA CLASS II HISTOCOMPATIBILITY ANTIGEN, DM ALPHA CHAIN"/>
    <property type="match status" value="1"/>
</dbReference>
<dbReference type="PANTHER" id="PTHR19944">
    <property type="entry name" value="MHC CLASS II-RELATED"/>
    <property type="match status" value="1"/>
</dbReference>
<dbReference type="InterPro" id="IPR003597">
    <property type="entry name" value="Ig_C1-set"/>
</dbReference>
<dbReference type="InterPro" id="IPR011162">
    <property type="entry name" value="MHC_I/II-like_Ag-recog"/>
</dbReference>
<keyword evidence="6" id="KW-1185">Reference proteome</keyword>
<name>A0A8V5GSJ5_MELUD</name>
<dbReference type="GO" id="GO:0006955">
    <property type="term" value="P:immune response"/>
    <property type="evidence" value="ECO:0007669"/>
    <property type="project" value="InterPro"/>
</dbReference>
<dbReference type="SMART" id="SM00407">
    <property type="entry name" value="IGc1"/>
    <property type="match status" value="1"/>
</dbReference>
<dbReference type="Ensembl" id="ENSMUNT00000031377.1">
    <property type="protein sequence ID" value="ENSMUNP00000028652.1"/>
    <property type="gene ID" value="ENSMUNG00000017223.1"/>
</dbReference>
<dbReference type="AlphaFoldDB" id="A0A8V5GSJ5"/>
<dbReference type="InterPro" id="IPR014745">
    <property type="entry name" value="MHC_II_a/b_N"/>
</dbReference>
<dbReference type="Pfam" id="PF07654">
    <property type="entry name" value="C1-set"/>
    <property type="match status" value="1"/>
</dbReference>
<dbReference type="SUPFAM" id="SSF48726">
    <property type="entry name" value="Immunoglobulin"/>
    <property type="match status" value="1"/>
</dbReference>
<dbReference type="InterPro" id="IPR036179">
    <property type="entry name" value="Ig-like_dom_sf"/>
</dbReference>
<dbReference type="SUPFAM" id="SSF54452">
    <property type="entry name" value="MHC antigen-recognition domain"/>
    <property type="match status" value="1"/>
</dbReference>
<dbReference type="GeneID" id="101876857"/>
<evidence type="ECO:0000313" key="5">
    <source>
        <dbReference type="Ensembl" id="ENSMUNP00000028652.1"/>
    </source>
</evidence>
<dbReference type="RefSeq" id="XP_030908514.2">
    <property type="nucleotide sequence ID" value="XM_031052654.2"/>
</dbReference>
<reference evidence="5" key="2">
    <citation type="submission" date="2025-08" db="UniProtKB">
        <authorList>
            <consortium name="Ensembl"/>
        </authorList>
    </citation>
    <scope>IDENTIFICATION</scope>
</reference>
<evidence type="ECO:0000256" key="4">
    <source>
        <dbReference type="ARBA" id="ARBA00023180"/>
    </source>
</evidence>
<dbReference type="Proteomes" id="UP000694405">
    <property type="component" value="Unassembled WGS sequence"/>
</dbReference>
<reference evidence="5" key="1">
    <citation type="submission" date="2020-03" db="EMBL/GenBank/DDBJ databases">
        <title>Melopsittacus undulatus (budgerigar) genome, bMelUnd1, maternal haplotype with Z.</title>
        <authorList>
            <person name="Gedman G."/>
            <person name="Mountcastle J."/>
            <person name="Haase B."/>
            <person name="Formenti G."/>
            <person name="Wright T."/>
            <person name="Apodaca J."/>
            <person name="Pelan S."/>
            <person name="Chow W."/>
            <person name="Rhie A."/>
            <person name="Howe K."/>
            <person name="Fedrigo O."/>
            <person name="Jarvis E.D."/>
        </authorList>
    </citation>
    <scope>NUCLEOTIDE SEQUENCE [LARGE SCALE GENOMIC DNA]</scope>
</reference>
<dbReference type="InterPro" id="IPR013783">
    <property type="entry name" value="Ig-like_fold"/>
</dbReference>
<keyword evidence="2" id="KW-0812">Transmembrane</keyword>
<dbReference type="GO" id="GO:0042613">
    <property type="term" value="C:MHC class II protein complex"/>
    <property type="evidence" value="ECO:0007669"/>
    <property type="project" value="InterPro"/>
</dbReference>
<accession>A0A8V5GSJ5</accession>
<dbReference type="Gene3D" id="3.10.320.10">
    <property type="entry name" value="Class II Histocompatibility Antigen, M Beta Chain, Chain B, domain 1"/>
    <property type="match status" value="1"/>
</dbReference>
<evidence type="ECO:0000256" key="2">
    <source>
        <dbReference type="ARBA" id="ARBA00022692"/>
    </source>
</evidence>
<dbReference type="GO" id="GO:0019882">
    <property type="term" value="P:antigen processing and presentation"/>
    <property type="evidence" value="ECO:0007669"/>
    <property type="project" value="InterPro"/>
</dbReference>
<keyword evidence="4" id="KW-0325">Glycoprotein</keyword>
<keyword evidence="3" id="KW-0472">Membrane</keyword>
<reference evidence="5" key="3">
    <citation type="submission" date="2025-09" db="UniProtKB">
        <authorList>
            <consortium name="Ensembl"/>
        </authorList>
    </citation>
    <scope>IDENTIFICATION</scope>
</reference>
<dbReference type="InterPro" id="IPR050160">
    <property type="entry name" value="MHC/Immunoglobulin"/>
</dbReference>
<evidence type="ECO:0000256" key="1">
    <source>
        <dbReference type="ARBA" id="ARBA00004479"/>
    </source>
</evidence>
<organism evidence="5 6">
    <name type="scientific">Melopsittacus undulatus</name>
    <name type="common">Budgerigar</name>
    <name type="synonym">Psittacus undulatus</name>
    <dbReference type="NCBI Taxonomy" id="13146"/>
    <lineage>
        <taxon>Eukaryota</taxon>
        <taxon>Metazoa</taxon>
        <taxon>Chordata</taxon>
        <taxon>Craniata</taxon>
        <taxon>Vertebrata</taxon>
        <taxon>Euteleostomi</taxon>
        <taxon>Archelosauria</taxon>
        <taxon>Archosauria</taxon>
        <taxon>Dinosauria</taxon>
        <taxon>Saurischia</taxon>
        <taxon>Theropoda</taxon>
        <taxon>Coelurosauria</taxon>
        <taxon>Aves</taxon>
        <taxon>Neognathae</taxon>
        <taxon>Neoaves</taxon>
        <taxon>Telluraves</taxon>
        <taxon>Australaves</taxon>
        <taxon>Psittaciformes</taxon>
        <taxon>Psittaculidae</taxon>
        <taxon>Melopsittacus</taxon>
    </lineage>
</organism>